<keyword evidence="1" id="KW-0732">Signal</keyword>
<evidence type="ECO:0000313" key="3">
    <source>
        <dbReference type="Proteomes" id="UP000307999"/>
    </source>
</evidence>
<feature type="chain" id="PRO_5020851904" description="Lipoprotein" evidence="1">
    <location>
        <begin position="21"/>
        <end position="172"/>
    </location>
</feature>
<proteinExistence type="predicted"/>
<accession>A0A4U1B4J7</accession>
<dbReference type="Proteomes" id="UP000307999">
    <property type="component" value="Unassembled WGS sequence"/>
</dbReference>
<evidence type="ECO:0000313" key="2">
    <source>
        <dbReference type="EMBL" id="TKB45164.1"/>
    </source>
</evidence>
<dbReference type="AlphaFoldDB" id="A0A4U1B4J7"/>
<organism evidence="2 3">
    <name type="scientific">Thalassotalea mangrovi</name>
    <dbReference type="NCBI Taxonomy" id="2572245"/>
    <lineage>
        <taxon>Bacteria</taxon>
        <taxon>Pseudomonadati</taxon>
        <taxon>Pseudomonadota</taxon>
        <taxon>Gammaproteobacteria</taxon>
        <taxon>Alteromonadales</taxon>
        <taxon>Colwelliaceae</taxon>
        <taxon>Thalassotalea</taxon>
    </lineage>
</organism>
<evidence type="ECO:0008006" key="4">
    <source>
        <dbReference type="Google" id="ProtNLM"/>
    </source>
</evidence>
<dbReference type="OrthoDB" id="6401166at2"/>
<dbReference type="RefSeq" id="WP_136736022.1">
    <property type="nucleotide sequence ID" value="NZ_SWDB01000022.1"/>
</dbReference>
<keyword evidence="3" id="KW-1185">Reference proteome</keyword>
<gene>
    <name evidence="2" type="ORF">E8M12_10080</name>
</gene>
<evidence type="ECO:0000256" key="1">
    <source>
        <dbReference type="SAM" id="SignalP"/>
    </source>
</evidence>
<reference evidence="2 3" key="1">
    <citation type="submission" date="2019-04" db="EMBL/GenBank/DDBJ databases">
        <title>Thalassotalea guangxiensis sp. nov., isolated from sediment of the coastal wetland.</title>
        <authorList>
            <person name="Zheng S."/>
            <person name="Zhang D."/>
        </authorList>
    </citation>
    <scope>NUCLEOTIDE SEQUENCE [LARGE SCALE GENOMIC DNA]</scope>
    <source>
        <strain evidence="2 3">ZS-4</strain>
    </source>
</reference>
<name>A0A4U1B4J7_9GAMM</name>
<comment type="caution">
    <text evidence="2">The sequence shown here is derived from an EMBL/GenBank/DDBJ whole genome shotgun (WGS) entry which is preliminary data.</text>
</comment>
<dbReference type="EMBL" id="SWDB01000022">
    <property type="protein sequence ID" value="TKB45164.1"/>
    <property type="molecule type" value="Genomic_DNA"/>
</dbReference>
<protein>
    <recommendedName>
        <fullName evidence="4">Lipoprotein</fullName>
    </recommendedName>
</protein>
<sequence length="172" mass="18791">MKKLILLLALVMPLSGCVGLAVGTFGTFETKVSKPDISEERNQFDYKIEAPTFTKEALVNSWGEADEIIQDGVCEVLIYHDGYSWSGVGAFVVVVPIPLLVPSGYDENRFYFKDGYSVGLIKEYGEVTSALGYMCGSNECKFLSGTVNTEKTKKVEMAECHDSTGIDVSSTN</sequence>
<feature type="signal peptide" evidence="1">
    <location>
        <begin position="1"/>
        <end position="20"/>
    </location>
</feature>